<proteinExistence type="predicted"/>
<organism evidence="2">
    <name type="scientific">mine drainage metagenome</name>
    <dbReference type="NCBI Taxonomy" id="410659"/>
    <lineage>
        <taxon>unclassified sequences</taxon>
        <taxon>metagenomes</taxon>
        <taxon>ecological metagenomes</taxon>
    </lineage>
</organism>
<dbReference type="InterPro" id="IPR050662">
    <property type="entry name" value="Sec-metab_biosynth-thioest"/>
</dbReference>
<dbReference type="Pfam" id="PF00753">
    <property type="entry name" value="Lactamase_B"/>
    <property type="match status" value="1"/>
</dbReference>
<evidence type="ECO:0000259" key="1">
    <source>
        <dbReference type="Pfam" id="PF00753"/>
    </source>
</evidence>
<dbReference type="PANTHER" id="PTHR23131:SF4">
    <property type="entry name" value="METALLO-BETA-LACTAMASE SUPERFAMILY POTEIN"/>
    <property type="match status" value="1"/>
</dbReference>
<dbReference type="Gene3D" id="3.60.15.10">
    <property type="entry name" value="Ribonuclease Z/Hydroxyacylglutathione hydrolase-like"/>
    <property type="match status" value="1"/>
</dbReference>
<name>T1CG64_9ZZZZ</name>
<gene>
    <name evidence="2" type="ORF">B2A_01333</name>
</gene>
<dbReference type="InterPro" id="IPR001279">
    <property type="entry name" value="Metallo-B-lactamas"/>
</dbReference>
<keyword evidence="2" id="KW-0378">Hydrolase</keyword>
<feature type="domain" description="Metallo-beta-lactamase" evidence="1">
    <location>
        <begin position="55"/>
        <end position="141"/>
    </location>
</feature>
<dbReference type="AlphaFoldDB" id="T1CG64"/>
<evidence type="ECO:0000313" key="2">
    <source>
        <dbReference type="EMBL" id="EQD66010.1"/>
    </source>
</evidence>
<dbReference type="InterPro" id="IPR036866">
    <property type="entry name" value="RibonucZ/Hydroxyglut_hydro"/>
</dbReference>
<sequence>MGEQDYRILRGIAEDPDAFKARYVKRALEYGFPRDLETSITRGLPFNSNARRLLDLKVEITIVQDGRLNSDLTYMTVPGHSPGSVAFMLERQGLLFSGDHILERITPNIGVYEEEQDMLGEYLVSLDRVKDRGFKVCLPGHGRPFAGIGERIDEIKEHHSLRLKEIEESCGDWSSAYTVASKIRWNRGRHLSDMNEMERNFAF</sequence>
<dbReference type="SUPFAM" id="SSF56281">
    <property type="entry name" value="Metallo-hydrolase/oxidoreductase"/>
    <property type="match status" value="1"/>
</dbReference>
<reference evidence="2" key="2">
    <citation type="journal article" date="2014" name="ISME J.">
        <title>Microbial stratification in low pH oxic and suboxic macroscopic growths along an acid mine drainage.</title>
        <authorList>
            <person name="Mendez-Garcia C."/>
            <person name="Mesa V."/>
            <person name="Sprenger R.R."/>
            <person name="Richter M."/>
            <person name="Diez M.S."/>
            <person name="Solano J."/>
            <person name="Bargiela R."/>
            <person name="Golyshina O.V."/>
            <person name="Manteca A."/>
            <person name="Ramos J.L."/>
            <person name="Gallego J.R."/>
            <person name="Llorente I."/>
            <person name="Martins Dos Santos V.A."/>
            <person name="Jensen O.N."/>
            <person name="Pelaez A.I."/>
            <person name="Sanchez J."/>
            <person name="Ferrer M."/>
        </authorList>
    </citation>
    <scope>NUCLEOTIDE SEQUENCE</scope>
</reference>
<protein>
    <submittedName>
        <fullName evidence="2">Zn-dependent hydrolase</fullName>
    </submittedName>
</protein>
<dbReference type="PANTHER" id="PTHR23131">
    <property type="entry name" value="ENDORIBONUCLEASE LACTB2"/>
    <property type="match status" value="1"/>
</dbReference>
<accession>T1CG64</accession>
<comment type="caution">
    <text evidence="2">The sequence shown here is derived from an EMBL/GenBank/DDBJ whole genome shotgun (WGS) entry which is preliminary data.</text>
</comment>
<reference evidence="2" key="1">
    <citation type="submission" date="2013-08" db="EMBL/GenBank/DDBJ databases">
        <authorList>
            <person name="Mendez C."/>
            <person name="Richter M."/>
            <person name="Ferrer M."/>
            <person name="Sanchez J."/>
        </authorList>
    </citation>
    <scope>NUCLEOTIDE SEQUENCE</scope>
</reference>
<dbReference type="GO" id="GO:0016787">
    <property type="term" value="F:hydrolase activity"/>
    <property type="evidence" value="ECO:0007669"/>
    <property type="project" value="UniProtKB-KW"/>
</dbReference>
<dbReference type="EMBL" id="AUZZ01000990">
    <property type="protein sequence ID" value="EQD66010.1"/>
    <property type="molecule type" value="Genomic_DNA"/>
</dbReference>
<feature type="non-terminal residue" evidence="2">
    <location>
        <position position="203"/>
    </location>
</feature>